<dbReference type="EMBL" id="JQBT01000032">
    <property type="protein sequence ID" value="KRN79008.1"/>
    <property type="molecule type" value="Genomic_DNA"/>
</dbReference>
<keyword evidence="1" id="KW-0812">Transmembrane</keyword>
<evidence type="ECO:0000313" key="3">
    <source>
        <dbReference type="Proteomes" id="UP000051565"/>
    </source>
</evidence>
<keyword evidence="1" id="KW-0472">Membrane</keyword>
<comment type="caution">
    <text evidence="2">The sequence shown here is derived from an EMBL/GenBank/DDBJ whole genome shotgun (WGS) entry which is preliminary data.</text>
</comment>
<dbReference type="AlphaFoldDB" id="A0A0R2JPD1"/>
<reference evidence="2 3" key="1">
    <citation type="journal article" date="2015" name="Genome Announc.">
        <title>Expanding the biotechnology potential of lactobacilli through comparative genomics of 213 strains and associated genera.</title>
        <authorList>
            <person name="Sun Z."/>
            <person name="Harris H.M."/>
            <person name="McCann A."/>
            <person name="Guo C."/>
            <person name="Argimon S."/>
            <person name="Zhang W."/>
            <person name="Yang X."/>
            <person name="Jeffery I.B."/>
            <person name="Cooney J.C."/>
            <person name="Kagawa T.F."/>
            <person name="Liu W."/>
            <person name="Song Y."/>
            <person name="Salvetti E."/>
            <person name="Wrobel A."/>
            <person name="Rasinkangas P."/>
            <person name="Parkhill J."/>
            <person name="Rea M.C."/>
            <person name="O'Sullivan O."/>
            <person name="Ritari J."/>
            <person name="Douillard F.P."/>
            <person name="Paul Ross R."/>
            <person name="Yang R."/>
            <person name="Briner A.E."/>
            <person name="Felis G.E."/>
            <person name="de Vos W.M."/>
            <person name="Barrangou R."/>
            <person name="Klaenhammer T.R."/>
            <person name="Caufield P.W."/>
            <person name="Cui Y."/>
            <person name="Zhang H."/>
            <person name="O'Toole P.W."/>
        </authorList>
    </citation>
    <scope>NUCLEOTIDE SEQUENCE [LARGE SCALE GENOMIC DNA]</scope>
    <source>
        <strain evidence="2 3">DSM 20690</strain>
    </source>
</reference>
<feature type="transmembrane region" description="Helical" evidence="1">
    <location>
        <begin position="12"/>
        <end position="35"/>
    </location>
</feature>
<gene>
    <name evidence="2" type="ORF">IV52_GL000413</name>
</gene>
<accession>A0A0R2JPD1</accession>
<evidence type="ECO:0000256" key="1">
    <source>
        <dbReference type="SAM" id="Phobius"/>
    </source>
</evidence>
<keyword evidence="1" id="KW-1133">Transmembrane helix</keyword>
<proteinExistence type="predicted"/>
<protein>
    <recommendedName>
        <fullName evidence="4">Pore-forming protein</fullName>
    </recommendedName>
</protein>
<evidence type="ECO:0008006" key="4">
    <source>
        <dbReference type="Google" id="ProtNLM"/>
    </source>
</evidence>
<dbReference type="PATRIC" id="fig|1122148.6.peg.432"/>
<organism evidence="2 3">
    <name type="scientific">Fructilactobacillus lindneri DSM 20690 = JCM 11027</name>
    <dbReference type="NCBI Taxonomy" id="1122148"/>
    <lineage>
        <taxon>Bacteria</taxon>
        <taxon>Bacillati</taxon>
        <taxon>Bacillota</taxon>
        <taxon>Bacilli</taxon>
        <taxon>Lactobacillales</taxon>
        <taxon>Lactobacillaceae</taxon>
        <taxon>Fructilactobacillus</taxon>
    </lineage>
</organism>
<dbReference type="Proteomes" id="UP000051565">
    <property type="component" value="Unassembled WGS sequence"/>
</dbReference>
<dbReference type="STRING" id="53444.AYR59_05505"/>
<name>A0A0R2JPD1_9LACO</name>
<dbReference type="Pfam" id="PF17255">
    <property type="entry name" value="EbsA"/>
    <property type="match status" value="1"/>
</dbReference>
<dbReference type="InterPro" id="IPR020215">
    <property type="entry name" value="EbsA-like"/>
</dbReference>
<evidence type="ECO:0000313" key="2">
    <source>
        <dbReference type="EMBL" id="KRN79008.1"/>
    </source>
</evidence>
<keyword evidence="3" id="KW-1185">Reference proteome</keyword>
<sequence length="102" mass="11737">MLIGIIIWLEITHFQTITLGFFIAFAFLTWIQIYFRKIFVGNGKIDIHSVLNPFGKKISISSITNIKTKRNSISFDANGKNYKFLLPSNSLIELQEIISKKQ</sequence>